<dbReference type="AlphaFoldDB" id="N4U7F9"/>
<protein>
    <submittedName>
        <fullName evidence="1">Uncharacterized protein</fullName>
    </submittedName>
</protein>
<dbReference type="Proteomes" id="UP000016928">
    <property type="component" value="Unassembled WGS sequence"/>
</dbReference>
<accession>N4U7F9</accession>
<dbReference type="HOGENOM" id="CLU_2512671_0_0_1"/>
<evidence type="ECO:0000313" key="1">
    <source>
        <dbReference type="EMBL" id="ENH67342.1"/>
    </source>
</evidence>
<reference evidence="2" key="1">
    <citation type="submission" date="2012-09" db="EMBL/GenBank/DDBJ databases">
        <title>Genome sequencing and comparative transcriptomics of race 1 and race 4 of banana pathogen: Fusarium oxysporum f. sp. cubense.</title>
        <authorList>
            <person name="Fang X."/>
            <person name="Huang J."/>
        </authorList>
    </citation>
    <scope>NUCLEOTIDE SEQUENCE [LARGE SCALE GENOMIC DNA]</scope>
    <source>
        <strain evidence="2">race 1</strain>
    </source>
</reference>
<name>N4U7F9_FUSC1</name>
<dbReference type="VEuPathDB" id="FungiDB:FOC1_g10007117"/>
<proteinExistence type="predicted"/>
<sequence length="85" mass="9604">MQYQGGAKYCGNYNSIKLKQCAKCQARRDAGDEAVNKMGAIIGVLDFVENETGVEHWRYDSEKFQDPGSSIFGQINRFYSITRKA</sequence>
<reference evidence="2" key="2">
    <citation type="journal article" date="2014" name="PLoS ONE">
        <title>Genome and Transcriptome Analysis of the Fungal Pathogen Fusarium oxysporum f. sp. cubense Causing Banana Vascular Wilt Disease.</title>
        <authorList>
            <person name="Guo L."/>
            <person name="Han L."/>
            <person name="Yang L."/>
            <person name="Zeng H."/>
            <person name="Fan D."/>
            <person name="Zhu Y."/>
            <person name="Feng Y."/>
            <person name="Wang G."/>
            <person name="Peng C."/>
            <person name="Jiang X."/>
            <person name="Zhou D."/>
            <person name="Ni P."/>
            <person name="Liang C."/>
            <person name="Liu L."/>
            <person name="Wang J."/>
            <person name="Mao C."/>
            <person name="Fang X."/>
            <person name="Peng M."/>
            <person name="Huang J."/>
        </authorList>
    </citation>
    <scope>NUCLEOTIDE SEQUENCE [LARGE SCALE GENOMIC DNA]</scope>
    <source>
        <strain evidence="2">race 1</strain>
    </source>
</reference>
<organism evidence="1 2">
    <name type="scientific">Fusarium oxysporum f. sp. cubense (strain race 1)</name>
    <name type="common">Panama disease fungus</name>
    <dbReference type="NCBI Taxonomy" id="1229664"/>
    <lineage>
        <taxon>Eukaryota</taxon>
        <taxon>Fungi</taxon>
        <taxon>Dikarya</taxon>
        <taxon>Ascomycota</taxon>
        <taxon>Pezizomycotina</taxon>
        <taxon>Sordariomycetes</taxon>
        <taxon>Hypocreomycetidae</taxon>
        <taxon>Hypocreales</taxon>
        <taxon>Nectriaceae</taxon>
        <taxon>Fusarium</taxon>
        <taxon>Fusarium oxysporum species complex</taxon>
    </lineage>
</organism>
<gene>
    <name evidence="1" type="ORF">FOC1_g10007117</name>
</gene>
<evidence type="ECO:0000313" key="2">
    <source>
        <dbReference type="Proteomes" id="UP000016928"/>
    </source>
</evidence>
<dbReference type="EMBL" id="KB730325">
    <property type="protein sequence ID" value="ENH67342.1"/>
    <property type="molecule type" value="Genomic_DNA"/>
</dbReference>